<dbReference type="InterPro" id="IPR057739">
    <property type="entry name" value="Glyco_hydro_29_N"/>
</dbReference>
<dbReference type="Pfam" id="PF01120">
    <property type="entry name" value="Alpha_L_fucos"/>
    <property type="match status" value="1"/>
</dbReference>
<evidence type="ECO:0000256" key="5">
    <source>
        <dbReference type="ARBA" id="ARBA00022801"/>
    </source>
</evidence>
<comment type="caution">
    <text evidence="9">The sequence shown here is derived from an EMBL/GenBank/DDBJ whole genome shotgun (WGS) entry which is preliminary data.</text>
</comment>
<dbReference type="GO" id="GO:0006004">
    <property type="term" value="P:fucose metabolic process"/>
    <property type="evidence" value="ECO:0007669"/>
    <property type="project" value="InterPro"/>
</dbReference>
<evidence type="ECO:0000256" key="4">
    <source>
        <dbReference type="ARBA" id="ARBA00022729"/>
    </source>
</evidence>
<dbReference type="Gene3D" id="3.90.182.10">
    <property type="entry name" value="Toxin - Anthrax Protective Antigen,domain 1"/>
    <property type="match status" value="1"/>
</dbReference>
<dbReference type="RefSeq" id="WP_182922411.1">
    <property type="nucleotide sequence ID" value="NZ_WNXD01000002.1"/>
</dbReference>
<organism evidence="9 10">
    <name type="scientific">Pedobacter planticolens</name>
    <dbReference type="NCBI Taxonomy" id="2679964"/>
    <lineage>
        <taxon>Bacteria</taxon>
        <taxon>Pseudomonadati</taxon>
        <taxon>Bacteroidota</taxon>
        <taxon>Sphingobacteriia</taxon>
        <taxon>Sphingobacteriales</taxon>
        <taxon>Sphingobacteriaceae</taxon>
        <taxon>Pedobacter</taxon>
    </lineage>
</organism>
<keyword evidence="6" id="KW-0326">Glycosidase</keyword>
<dbReference type="Gene3D" id="2.60.40.1180">
    <property type="entry name" value="Golgi alpha-mannosidase II"/>
    <property type="match status" value="1"/>
</dbReference>
<dbReference type="PROSITE" id="PS51820">
    <property type="entry name" value="PA14"/>
    <property type="match status" value="1"/>
</dbReference>
<dbReference type="SUPFAM" id="SSF51445">
    <property type="entry name" value="(Trans)glycosidases"/>
    <property type="match status" value="1"/>
</dbReference>
<comment type="similarity">
    <text evidence="2">Belongs to the glycosyl hydrolase 29 family.</text>
</comment>
<gene>
    <name evidence="9" type="ORF">GM921_09495</name>
</gene>
<evidence type="ECO:0000256" key="2">
    <source>
        <dbReference type="ARBA" id="ARBA00007951"/>
    </source>
</evidence>
<dbReference type="GO" id="GO:0005764">
    <property type="term" value="C:lysosome"/>
    <property type="evidence" value="ECO:0007669"/>
    <property type="project" value="TreeGrafter"/>
</dbReference>
<evidence type="ECO:0000259" key="8">
    <source>
        <dbReference type="PROSITE" id="PS51820"/>
    </source>
</evidence>
<dbReference type="PANTHER" id="PTHR10030">
    <property type="entry name" value="ALPHA-L-FUCOSIDASE"/>
    <property type="match status" value="1"/>
</dbReference>
<feature type="chain" id="PRO_5038055059" description="alpha-L-fucosidase" evidence="7">
    <location>
        <begin position="22"/>
        <end position="717"/>
    </location>
</feature>
<sequence length="717" mass="81777">MQLKPLLVLVLALSLSSSIHAQNYQANWQSLDTRPIPTWFGQAKFGIFIHWGVYSVPGWSKKGDYAEWYQNGLNSKDTARIAYQKKRFGDRSYYDLAKDFKAELYNPDEWAKVIEQSGAKYVVLTSKHHDGYAIWPSKETDKTWGFPWNSVTTGPHRDLLGDLFTALRKTSVRPGMYYSLYEWYNPLYQKDKKSYVDKHMYPQMLDLINTYKPDVFWTDGDWDQPAETWRSQEFLAWLYNSSPVKNSIVTYDRWGSGIRFNHGQVYTPEYQPDLDFEDHAWEESRGMGYSYGYNRGEDAWDYNTTQSLIISLIDKVSRGGNFLLDIGPDEHGKIPPIMQERLLQMGDWLNLNGEAIYNTIRWKNAFQWSEGNQNYQSKKVEGDWKTTNDYMTKITIDPDPGFAVKEVFYTYNPTTNSLYAILPKYPSSKKITLKNIVLPTNASISLLGSTAKVSWHTHNDATEINLPEYDPNVFKTPYAYVLKIAGFGQFAHKPEIDVVQNSKTLQTTVQLTTNATAIYYTTDGTEPTTKSAKYSKPFNVTTKSTIKAIAMQEGALTSNVSAKEANVYQWKAATKVAAKQGIKYEYLELEGKINMETIANAAVKTKGITGTLSIDKKERKDKFAFRFTGYVYVDKDDLYTFYLDSDDGSKLWIDSEEVAENDAAKGKPKPSGAIALKKGYHKIDLRYYDSGGGNNLTVSMEPLNGKKATITASQLFH</sequence>
<feature type="signal peptide" evidence="7">
    <location>
        <begin position="1"/>
        <end position="21"/>
    </location>
</feature>
<dbReference type="SMART" id="SM00758">
    <property type="entry name" value="PA14"/>
    <property type="match status" value="1"/>
</dbReference>
<evidence type="ECO:0000256" key="7">
    <source>
        <dbReference type="SAM" id="SignalP"/>
    </source>
</evidence>
<evidence type="ECO:0000313" key="10">
    <source>
        <dbReference type="Proteomes" id="UP000601055"/>
    </source>
</evidence>
<dbReference type="PANTHER" id="PTHR10030:SF37">
    <property type="entry name" value="ALPHA-L-FUCOSIDASE-RELATED"/>
    <property type="match status" value="1"/>
</dbReference>
<keyword evidence="5" id="KW-0378">Hydrolase</keyword>
<dbReference type="GO" id="GO:0004560">
    <property type="term" value="F:alpha-L-fucosidase activity"/>
    <property type="evidence" value="ECO:0007669"/>
    <property type="project" value="InterPro"/>
</dbReference>
<dbReference type="AlphaFoldDB" id="A0A923E192"/>
<dbReference type="EMBL" id="WNXD01000002">
    <property type="protein sequence ID" value="MBB2145719.1"/>
    <property type="molecule type" value="Genomic_DNA"/>
</dbReference>
<dbReference type="EC" id="3.2.1.51" evidence="3"/>
<dbReference type="Pfam" id="PF07691">
    <property type="entry name" value="PA14"/>
    <property type="match status" value="1"/>
</dbReference>
<dbReference type="GO" id="GO:0016139">
    <property type="term" value="P:glycoside catabolic process"/>
    <property type="evidence" value="ECO:0007669"/>
    <property type="project" value="TreeGrafter"/>
</dbReference>
<evidence type="ECO:0000256" key="6">
    <source>
        <dbReference type="ARBA" id="ARBA00023295"/>
    </source>
</evidence>
<dbReference type="InterPro" id="IPR016286">
    <property type="entry name" value="FUC_metazoa-typ"/>
</dbReference>
<proteinExistence type="inferred from homology"/>
<comment type="function">
    <text evidence="1">Alpha-L-fucosidase is responsible for hydrolyzing the alpha-1,6-linked fucose joined to the reducing-end N-acetylglucosamine of the carbohydrate moieties of glycoproteins.</text>
</comment>
<name>A0A923E192_9SPHI</name>
<dbReference type="Pfam" id="PF16757">
    <property type="entry name" value="Fucosidase_C"/>
    <property type="match status" value="1"/>
</dbReference>
<dbReference type="Proteomes" id="UP000601055">
    <property type="component" value="Unassembled WGS sequence"/>
</dbReference>
<dbReference type="Gene3D" id="3.20.20.80">
    <property type="entry name" value="Glycosidases"/>
    <property type="match status" value="1"/>
</dbReference>
<dbReference type="InterPro" id="IPR059177">
    <property type="entry name" value="GH29D-like_dom"/>
</dbReference>
<evidence type="ECO:0000256" key="3">
    <source>
        <dbReference type="ARBA" id="ARBA00012662"/>
    </source>
</evidence>
<dbReference type="InterPro" id="IPR017853">
    <property type="entry name" value="GH"/>
</dbReference>
<dbReference type="PRINTS" id="PR00741">
    <property type="entry name" value="GLHYDRLASE29"/>
</dbReference>
<keyword evidence="4 7" id="KW-0732">Signal</keyword>
<protein>
    <recommendedName>
        <fullName evidence="3">alpha-L-fucosidase</fullName>
        <ecNumber evidence="3">3.2.1.51</ecNumber>
    </recommendedName>
</protein>
<dbReference type="InterPro" id="IPR011658">
    <property type="entry name" value="PA14_dom"/>
</dbReference>
<reference evidence="9" key="1">
    <citation type="submission" date="2019-11" db="EMBL/GenBank/DDBJ databases">
        <title>Description of Pedobacter sp. LMG 31464T.</title>
        <authorList>
            <person name="Carlier A."/>
            <person name="Qi S."/>
            <person name="Vandamme P."/>
        </authorList>
    </citation>
    <scope>NUCLEOTIDE SEQUENCE</scope>
    <source>
        <strain evidence="9">LMG 31464</strain>
    </source>
</reference>
<dbReference type="InterPro" id="IPR013780">
    <property type="entry name" value="Glyco_hydro_b"/>
</dbReference>
<dbReference type="InterPro" id="IPR031919">
    <property type="entry name" value="Fucosidase_C"/>
</dbReference>
<dbReference type="Pfam" id="PF13290">
    <property type="entry name" value="CHB_HEX_C_1"/>
    <property type="match status" value="1"/>
</dbReference>
<dbReference type="SUPFAM" id="SSF56988">
    <property type="entry name" value="Anthrax protective antigen"/>
    <property type="match status" value="1"/>
</dbReference>
<feature type="domain" description="PA14" evidence="8">
    <location>
        <begin position="577"/>
        <end position="714"/>
    </location>
</feature>
<accession>A0A923E192</accession>
<dbReference type="InterPro" id="IPR000933">
    <property type="entry name" value="Glyco_hydro_29"/>
</dbReference>
<evidence type="ECO:0000313" key="9">
    <source>
        <dbReference type="EMBL" id="MBB2145719.1"/>
    </source>
</evidence>
<keyword evidence="10" id="KW-1185">Reference proteome</keyword>
<dbReference type="SMART" id="SM00812">
    <property type="entry name" value="Alpha_L_fucos"/>
    <property type="match status" value="1"/>
</dbReference>
<dbReference type="InterPro" id="IPR037524">
    <property type="entry name" value="PA14/GLEYA"/>
</dbReference>
<evidence type="ECO:0000256" key="1">
    <source>
        <dbReference type="ARBA" id="ARBA00004071"/>
    </source>
</evidence>